<keyword evidence="2" id="KW-1185">Reference proteome</keyword>
<gene>
    <name evidence="1" type="ORF">ACFODX_03395</name>
</gene>
<reference evidence="2" key="1">
    <citation type="journal article" date="2019" name="Int. J. Syst. Evol. Microbiol.">
        <title>The Global Catalogue of Microorganisms (GCM) 10K type strain sequencing project: providing services to taxonomists for standard genome sequencing and annotation.</title>
        <authorList>
            <consortium name="The Broad Institute Genomics Platform"/>
            <consortium name="The Broad Institute Genome Sequencing Center for Infectious Disease"/>
            <person name="Wu L."/>
            <person name="Ma J."/>
        </authorList>
    </citation>
    <scope>NUCLEOTIDE SEQUENCE [LARGE SCALE GENOMIC DNA]</scope>
    <source>
        <strain evidence="2">KCTC 52237</strain>
    </source>
</reference>
<organism evidence="1 2">
    <name type="scientific">Cellvibrio fontiphilus</name>
    <dbReference type="NCBI Taxonomy" id="1815559"/>
    <lineage>
        <taxon>Bacteria</taxon>
        <taxon>Pseudomonadati</taxon>
        <taxon>Pseudomonadota</taxon>
        <taxon>Gammaproteobacteria</taxon>
        <taxon>Cellvibrionales</taxon>
        <taxon>Cellvibrionaceae</taxon>
        <taxon>Cellvibrio</taxon>
    </lineage>
</organism>
<proteinExistence type="predicted"/>
<name>A0ABV7FDU8_9GAMM</name>
<evidence type="ECO:0000313" key="1">
    <source>
        <dbReference type="EMBL" id="MFC3114587.1"/>
    </source>
</evidence>
<evidence type="ECO:0000313" key="2">
    <source>
        <dbReference type="Proteomes" id="UP001595555"/>
    </source>
</evidence>
<dbReference type="Pfam" id="PF07277">
    <property type="entry name" value="SapC"/>
    <property type="match status" value="1"/>
</dbReference>
<comment type="caution">
    <text evidence="1">The sequence shown here is derived from an EMBL/GenBank/DDBJ whole genome shotgun (WGS) entry which is preliminary data.</text>
</comment>
<dbReference type="InterPro" id="IPR010836">
    <property type="entry name" value="SapC"/>
</dbReference>
<dbReference type="RefSeq" id="WP_378116070.1">
    <property type="nucleotide sequence ID" value="NZ_JBHRTF010000002.1"/>
</dbReference>
<protein>
    <submittedName>
        <fullName evidence="1">SapC family protein</fullName>
    </submittedName>
</protein>
<dbReference type="Proteomes" id="UP001595555">
    <property type="component" value="Unassembled WGS sequence"/>
</dbReference>
<accession>A0ABV7FDU8</accession>
<dbReference type="EMBL" id="JBHRTF010000002">
    <property type="protein sequence ID" value="MFC3114587.1"/>
    <property type="molecule type" value="Genomic_DNA"/>
</dbReference>
<sequence>MTNTVLLNNLAHQDLKVVTRFGAEFGDNVSSALAFPTEFIELQKEYPILFRKNPETQKFHATVLLGLSQGENLFLNPAVKAGWDAYYIPAVIARGPFLIGFQSDADKNKVPVIHIDLDHPKANSENGYPLFLEHGGNGPYLEHIASILKIIHQGIALQDAMFNAFTELDLIEPVDIEIDLHNGEKQRLVGNFTVNEEKLMALGGEPLEKLNKFGFLPLAYAVISSMTNIRRLTEIKNQKK</sequence>